<keyword evidence="13" id="KW-1003">Cell membrane</keyword>
<keyword evidence="6 13" id="KW-1133">Transmembrane helix</keyword>
<comment type="subcellular location">
    <subcellularLocation>
        <location evidence="13">Cell membrane</location>
        <topology evidence="13">Single-pass membrane protein</topology>
    </subcellularLocation>
    <subcellularLocation>
        <location evidence="12">Endomembrane system</location>
        <topology evidence="12">Single-pass membrane protein</topology>
    </subcellularLocation>
</comment>
<dbReference type="InterPro" id="IPR002146">
    <property type="entry name" value="ATP_synth_b/b'su_bac/chlpt"/>
</dbReference>
<evidence type="ECO:0000256" key="3">
    <source>
        <dbReference type="ARBA" id="ARBA00022547"/>
    </source>
</evidence>
<evidence type="ECO:0000256" key="10">
    <source>
        <dbReference type="ARBA" id="ARBA00025198"/>
    </source>
</evidence>
<dbReference type="InterPro" id="IPR050059">
    <property type="entry name" value="ATP_synthase_B_chain"/>
</dbReference>
<dbReference type="EMBL" id="JAUUDS010000001">
    <property type="protein sequence ID" value="MDP1025665.1"/>
    <property type="molecule type" value="Genomic_DNA"/>
</dbReference>
<protein>
    <recommendedName>
        <fullName evidence="13">ATP synthase subunit b</fullName>
    </recommendedName>
    <alternativeName>
        <fullName evidence="13">ATP synthase F(0) sector subunit b</fullName>
    </alternativeName>
    <alternativeName>
        <fullName evidence="13">ATPase subunit I</fullName>
    </alternativeName>
    <alternativeName>
        <fullName evidence="13">F-type ATPase subunit b</fullName>
        <shortName evidence="13">F-ATPase subunit b</shortName>
    </alternativeName>
</protein>
<evidence type="ECO:0000256" key="16">
    <source>
        <dbReference type="SAM" id="MobiDB-lite"/>
    </source>
</evidence>
<dbReference type="PANTHER" id="PTHR33445:SF1">
    <property type="entry name" value="ATP SYNTHASE SUBUNIT B"/>
    <property type="match status" value="1"/>
</dbReference>
<keyword evidence="5 13" id="KW-0375">Hydrogen ion transport</keyword>
<dbReference type="PANTHER" id="PTHR33445">
    <property type="entry name" value="ATP SYNTHASE SUBUNIT B', CHLOROPLASTIC"/>
    <property type="match status" value="1"/>
</dbReference>
<evidence type="ECO:0000256" key="14">
    <source>
        <dbReference type="RuleBase" id="RU003848"/>
    </source>
</evidence>
<evidence type="ECO:0000256" key="4">
    <source>
        <dbReference type="ARBA" id="ARBA00022692"/>
    </source>
</evidence>
<evidence type="ECO:0000256" key="6">
    <source>
        <dbReference type="ARBA" id="ARBA00022989"/>
    </source>
</evidence>
<accession>A0ABT9EFC5</accession>
<feature type="region of interest" description="Disordered" evidence="16">
    <location>
        <begin position="19"/>
        <end position="48"/>
    </location>
</feature>
<proteinExistence type="inferred from homology"/>
<evidence type="ECO:0000256" key="7">
    <source>
        <dbReference type="ARBA" id="ARBA00023065"/>
    </source>
</evidence>
<reference evidence="17 18" key="1">
    <citation type="submission" date="2023-07" db="EMBL/GenBank/DDBJ databases">
        <authorList>
            <person name="Kim M.K."/>
        </authorList>
    </citation>
    <scope>NUCLEOTIDE SEQUENCE [LARGE SCALE GENOMIC DNA]</scope>
    <source>
        <strain evidence="17 18">KR1UV-12</strain>
    </source>
</reference>
<sequence>MANPATDPADAQVAENLADATHATSLTERPIKGGDGLEGHSASTEEHAASPTALGFDSTGWVGIAALVVVLLMLWKKVPSLIGGMLDTRIAAIRSQLDEAAKLRAEAEALRAEYAAKAQSAQADAETIRAHAHQEAHAIVVKAKADAESLMERRARMAEDKIAAAERAAIAEVRIRAADAAAKAAGLLIAEHHNADADRAMVDRAITGLARPH</sequence>
<keyword evidence="9 13" id="KW-0066">ATP synthesis</keyword>
<evidence type="ECO:0000256" key="11">
    <source>
        <dbReference type="ARBA" id="ARBA00025614"/>
    </source>
</evidence>
<evidence type="ECO:0000256" key="15">
    <source>
        <dbReference type="SAM" id="Coils"/>
    </source>
</evidence>
<evidence type="ECO:0000313" key="17">
    <source>
        <dbReference type="EMBL" id="MDP1025665.1"/>
    </source>
</evidence>
<evidence type="ECO:0000256" key="9">
    <source>
        <dbReference type="ARBA" id="ARBA00023310"/>
    </source>
</evidence>
<keyword evidence="7 13" id="KW-0406">Ion transport</keyword>
<evidence type="ECO:0000256" key="12">
    <source>
        <dbReference type="ARBA" id="ARBA00037847"/>
    </source>
</evidence>
<evidence type="ECO:0000256" key="13">
    <source>
        <dbReference type="HAMAP-Rule" id="MF_01398"/>
    </source>
</evidence>
<keyword evidence="15" id="KW-0175">Coiled coil</keyword>
<evidence type="ECO:0000256" key="2">
    <source>
        <dbReference type="ARBA" id="ARBA00022448"/>
    </source>
</evidence>
<feature type="coiled-coil region" evidence="15">
    <location>
        <begin position="90"/>
        <end position="168"/>
    </location>
</feature>
<keyword evidence="3 13" id="KW-0138">CF(0)</keyword>
<comment type="subunit">
    <text evidence="13">F-type ATPases have 2 components, F(1) - the catalytic core - and F(0) - the membrane proton channel. F(1) has five subunits: alpha(3), beta(3), gamma(1), delta(1), epsilon(1). F(0) has three main subunits: a(1), b(2) and c(10-14). The alpha and beta chains form an alternating ring which encloses part of the gamma chain. F(1) is attached to F(0) by a central stalk formed by the gamma and epsilon chains, while a peripheral stalk is formed by the delta and b chains.</text>
</comment>
<comment type="caution">
    <text evidence="17">The sequence shown here is derived from an EMBL/GenBank/DDBJ whole genome shotgun (WGS) entry which is preliminary data.</text>
</comment>
<dbReference type="Proteomes" id="UP001230685">
    <property type="component" value="Unassembled WGS sequence"/>
</dbReference>
<dbReference type="Pfam" id="PF00430">
    <property type="entry name" value="ATP-synt_B"/>
    <property type="match status" value="1"/>
</dbReference>
<organism evidence="17 18">
    <name type="scientific">Sphingomonas aurea</name>
    <dbReference type="NCBI Taxonomy" id="3063994"/>
    <lineage>
        <taxon>Bacteria</taxon>
        <taxon>Pseudomonadati</taxon>
        <taxon>Pseudomonadota</taxon>
        <taxon>Alphaproteobacteria</taxon>
        <taxon>Sphingomonadales</taxon>
        <taxon>Sphingomonadaceae</taxon>
        <taxon>Sphingomonas</taxon>
    </lineage>
</organism>
<evidence type="ECO:0000256" key="1">
    <source>
        <dbReference type="ARBA" id="ARBA00005513"/>
    </source>
</evidence>
<dbReference type="HAMAP" id="MF_01398">
    <property type="entry name" value="ATP_synth_b_bprime"/>
    <property type="match status" value="1"/>
</dbReference>
<comment type="similarity">
    <text evidence="1 13 14">Belongs to the ATPase B chain family.</text>
</comment>
<keyword evidence="8 13" id="KW-0472">Membrane</keyword>
<gene>
    <name evidence="13" type="primary">atpF</name>
    <name evidence="17" type="ORF">Q5H91_00425</name>
</gene>
<name>A0ABT9EFC5_9SPHN</name>
<dbReference type="CDD" id="cd06503">
    <property type="entry name" value="ATP-synt_Fo_b"/>
    <property type="match status" value="1"/>
</dbReference>
<dbReference type="RefSeq" id="WP_305171256.1">
    <property type="nucleotide sequence ID" value="NZ_JAUUDS010000001.1"/>
</dbReference>
<feature type="transmembrane region" description="Helical" evidence="13">
    <location>
        <begin position="58"/>
        <end position="75"/>
    </location>
</feature>
<evidence type="ECO:0000313" key="18">
    <source>
        <dbReference type="Proteomes" id="UP001230685"/>
    </source>
</evidence>
<keyword evidence="4 13" id="KW-0812">Transmembrane</keyword>
<comment type="function">
    <text evidence="11">Component of the F(0) channel, it forms part of the peripheral stalk, linking F(1) to F(0). The b'-subunit is a diverged and duplicated form of b found in plants and photosynthetic bacteria.</text>
</comment>
<evidence type="ECO:0000256" key="8">
    <source>
        <dbReference type="ARBA" id="ARBA00023136"/>
    </source>
</evidence>
<keyword evidence="2 13" id="KW-0813">Transport</keyword>
<evidence type="ECO:0000256" key="5">
    <source>
        <dbReference type="ARBA" id="ARBA00022781"/>
    </source>
</evidence>
<comment type="function">
    <text evidence="10 13">F(1)F(0) ATP synthase produces ATP from ADP in the presence of a proton or sodium gradient. F-type ATPases consist of two structural domains, F(1) containing the extramembraneous catalytic core and F(0) containing the membrane proton channel, linked together by a central stalk and a peripheral stalk. During catalysis, ATP synthesis in the catalytic domain of F(1) is coupled via a rotary mechanism of the central stalk subunits to proton translocation.</text>
</comment>
<keyword evidence="18" id="KW-1185">Reference proteome</keyword>
<feature type="compositionally biased region" description="Basic and acidic residues" evidence="16">
    <location>
        <begin position="29"/>
        <end position="48"/>
    </location>
</feature>